<feature type="compositionally biased region" description="Basic residues" evidence="1">
    <location>
        <begin position="1"/>
        <end position="12"/>
    </location>
</feature>
<evidence type="ECO:0000313" key="2">
    <source>
        <dbReference type="EMBL" id="KAJ8400194.1"/>
    </source>
</evidence>
<evidence type="ECO:0000256" key="1">
    <source>
        <dbReference type="SAM" id="MobiDB-lite"/>
    </source>
</evidence>
<dbReference type="Proteomes" id="UP001221898">
    <property type="component" value="Unassembled WGS sequence"/>
</dbReference>
<protein>
    <submittedName>
        <fullName evidence="2">Uncharacterized protein</fullName>
    </submittedName>
</protein>
<accession>A0AAD7SCT4</accession>
<name>A0AAD7SCT4_9TELE</name>
<proteinExistence type="predicted"/>
<dbReference type="EMBL" id="JAINUG010000078">
    <property type="protein sequence ID" value="KAJ8400194.1"/>
    <property type="molecule type" value="Genomic_DNA"/>
</dbReference>
<feature type="region of interest" description="Disordered" evidence="1">
    <location>
        <begin position="1"/>
        <end position="33"/>
    </location>
</feature>
<evidence type="ECO:0000313" key="3">
    <source>
        <dbReference type="Proteomes" id="UP001221898"/>
    </source>
</evidence>
<reference evidence="2" key="1">
    <citation type="journal article" date="2023" name="Science">
        <title>Genome structures resolve the early diversification of teleost fishes.</title>
        <authorList>
            <person name="Parey E."/>
            <person name="Louis A."/>
            <person name="Montfort J."/>
            <person name="Bouchez O."/>
            <person name="Roques C."/>
            <person name="Iampietro C."/>
            <person name="Lluch J."/>
            <person name="Castinel A."/>
            <person name="Donnadieu C."/>
            <person name="Desvignes T."/>
            <person name="Floi Bucao C."/>
            <person name="Jouanno E."/>
            <person name="Wen M."/>
            <person name="Mejri S."/>
            <person name="Dirks R."/>
            <person name="Jansen H."/>
            <person name="Henkel C."/>
            <person name="Chen W.J."/>
            <person name="Zahm M."/>
            <person name="Cabau C."/>
            <person name="Klopp C."/>
            <person name="Thompson A.W."/>
            <person name="Robinson-Rechavi M."/>
            <person name="Braasch I."/>
            <person name="Lecointre G."/>
            <person name="Bobe J."/>
            <person name="Postlethwait J.H."/>
            <person name="Berthelot C."/>
            <person name="Roest Crollius H."/>
            <person name="Guiguen Y."/>
        </authorList>
    </citation>
    <scope>NUCLEOTIDE SEQUENCE</scope>
    <source>
        <strain evidence="2">NC1722</strain>
    </source>
</reference>
<organism evidence="2 3">
    <name type="scientific">Aldrovandia affinis</name>
    <dbReference type="NCBI Taxonomy" id="143900"/>
    <lineage>
        <taxon>Eukaryota</taxon>
        <taxon>Metazoa</taxon>
        <taxon>Chordata</taxon>
        <taxon>Craniata</taxon>
        <taxon>Vertebrata</taxon>
        <taxon>Euteleostomi</taxon>
        <taxon>Actinopterygii</taxon>
        <taxon>Neopterygii</taxon>
        <taxon>Teleostei</taxon>
        <taxon>Notacanthiformes</taxon>
        <taxon>Halosauridae</taxon>
        <taxon>Aldrovandia</taxon>
    </lineage>
</organism>
<sequence length="79" mass="8925">MPEKRGSKRRQYLKPDNASPGSPPSTPSQVQADPSHILHLEFELLPSGKRFRLPQCKLNRLKNSFVLHSISLLNKHGGR</sequence>
<keyword evidence="3" id="KW-1185">Reference proteome</keyword>
<comment type="caution">
    <text evidence="2">The sequence shown here is derived from an EMBL/GenBank/DDBJ whole genome shotgun (WGS) entry which is preliminary data.</text>
</comment>
<gene>
    <name evidence="2" type="ORF">AAFF_G00398880</name>
</gene>
<dbReference type="AlphaFoldDB" id="A0AAD7SCT4"/>